<dbReference type="Pfam" id="PF13649">
    <property type="entry name" value="Methyltransf_25"/>
    <property type="match status" value="1"/>
</dbReference>
<dbReference type="RefSeq" id="WP_133516288.1">
    <property type="nucleotide sequence ID" value="NZ_SNWX01000040.1"/>
</dbReference>
<evidence type="ECO:0000259" key="3">
    <source>
        <dbReference type="Pfam" id="PF13649"/>
    </source>
</evidence>
<feature type="domain" description="Methyltransferase" evidence="3">
    <location>
        <begin position="42"/>
        <end position="138"/>
    </location>
</feature>
<evidence type="ECO:0000256" key="1">
    <source>
        <dbReference type="ARBA" id="ARBA00022603"/>
    </source>
</evidence>
<comment type="caution">
    <text evidence="4">The sequence shown here is derived from an EMBL/GenBank/DDBJ whole genome shotgun (WGS) entry which is preliminary data.</text>
</comment>
<dbReference type="Gene3D" id="3.40.50.150">
    <property type="entry name" value="Vaccinia Virus protein VP39"/>
    <property type="match status" value="1"/>
</dbReference>
<dbReference type="PANTHER" id="PTHR43861:SF1">
    <property type="entry name" value="TRANS-ACONITATE 2-METHYLTRANSFERASE"/>
    <property type="match status" value="1"/>
</dbReference>
<evidence type="ECO:0000256" key="2">
    <source>
        <dbReference type="ARBA" id="ARBA00022679"/>
    </source>
</evidence>
<proteinExistence type="predicted"/>
<evidence type="ECO:0000313" key="4">
    <source>
        <dbReference type="EMBL" id="TDO73045.1"/>
    </source>
</evidence>
<dbReference type="Proteomes" id="UP000295064">
    <property type="component" value="Unassembled WGS sequence"/>
</dbReference>
<dbReference type="EMBL" id="SNWX01000040">
    <property type="protein sequence ID" value="TDO73045.1"/>
    <property type="molecule type" value="Genomic_DNA"/>
</dbReference>
<dbReference type="SUPFAM" id="SSF53335">
    <property type="entry name" value="S-adenosyl-L-methionine-dependent methyltransferases"/>
    <property type="match status" value="1"/>
</dbReference>
<protein>
    <submittedName>
        <fullName evidence="4">Methyltransferase family protein</fullName>
    </submittedName>
</protein>
<dbReference type="Gene3D" id="2.20.25.110">
    <property type="entry name" value="S-adenosyl-L-methionine-dependent methyltransferases"/>
    <property type="match status" value="1"/>
</dbReference>
<dbReference type="OrthoDB" id="9811589at2"/>
<dbReference type="CDD" id="cd02440">
    <property type="entry name" value="AdoMet_MTases"/>
    <property type="match status" value="1"/>
</dbReference>
<reference evidence="4 5" key="1">
    <citation type="submission" date="2019-03" db="EMBL/GenBank/DDBJ databases">
        <title>Subsurface microbial communities from deep shales in Ohio and West Virginia, USA.</title>
        <authorList>
            <person name="Wrighton K."/>
        </authorList>
    </citation>
    <scope>NUCLEOTIDE SEQUENCE [LARGE SCALE GENOMIC DNA]</scope>
    <source>
        <strain evidence="4 5">MA284_T2</strain>
    </source>
</reference>
<accession>A0A4R6LCZ6</accession>
<dbReference type="GO" id="GO:0032259">
    <property type="term" value="P:methylation"/>
    <property type="evidence" value="ECO:0007669"/>
    <property type="project" value="UniProtKB-KW"/>
</dbReference>
<dbReference type="AlphaFoldDB" id="A0A4R6LCZ6"/>
<evidence type="ECO:0000313" key="5">
    <source>
        <dbReference type="Proteomes" id="UP000295064"/>
    </source>
</evidence>
<sequence length="251" mass="28863">MEFYSEFSKNYDKIFPLNSNKLELIDNTFKDLKEKRKNIKLLDVGCGTGSYALALAEKGYQVKAIDLDAEMISLAESKMEKVKADVDFYRLGMLNLKKKFRSASCDGIYVIGNVLVHLKKDEIKEFLALAAELLKENGKIFVQIVNYRRILELNLDGLPTIYSKDDSVRFERNYDYNEKENIIYFKTKLIDHFDDQILSENEIKLYPLCKSELEANLQAADFKVESTYGSPGGDQYRELSSIPLILTAQKN</sequence>
<dbReference type="GO" id="GO:0008168">
    <property type="term" value="F:methyltransferase activity"/>
    <property type="evidence" value="ECO:0007669"/>
    <property type="project" value="UniProtKB-KW"/>
</dbReference>
<dbReference type="PANTHER" id="PTHR43861">
    <property type="entry name" value="TRANS-ACONITATE 2-METHYLTRANSFERASE-RELATED"/>
    <property type="match status" value="1"/>
</dbReference>
<dbReference type="InterPro" id="IPR041698">
    <property type="entry name" value="Methyltransf_25"/>
</dbReference>
<dbReference type="InterPro" id="IPR029063">
    <property type="entry name" value="SAM-dependent_MTases_sf"/>
</dbReference>
<organism evidence="4 5">
    <name type="scientific">Halanaerobium saccharolyticum</name>
    <dbReference type="NCBI Taxonomy" id="43595"/>
    <lineage>
        <taxon>Bacteria</taxon>
        <taxon>Bacillati</taxon>
        <taxon>Bacillota</taxon>
        <taxon>Clostridia</taxon>
        <taxon>Halanaerobiales</taxon>
        <taxon>Halanaerobiaceae</taxon>
        <taxon>Halanaerobium</taxon>
    </lineage>
</organism>
<name>A0A4R6LCZ6_9FIRM</name>
<keyword evidence="2 4" id="KW-0808">Transferase</keyword>
<gene>
    <name evidence="4" type="ORF">DFR79_14010</name>
</gene>
<keyword evidence="1 4" id="KW-0489">Methyltransferase</keyword>